<evidence type="ECO:0000313" key="2">
    <source>
        <dbReference type="Proteomes" id="UP000263273"/>
    </source>
</evidence>
<reference evidence="1 2" key="1">
    <citation type="journal article" date="2018" name="Nat. Biotechnol.">
        <title>A standardized bacterial taxonomy based on genome phylogeny substantially revises the tree of life.</title>
        <authorList>
            <person name="Parks D.H."/>
            <person name="Chuvochina M."/>
            <person name="Waite D.W."/>
            <person name="Rinke C."/>
            <person name="Skarshewski A."/>
            <person name="Chaumeil P.A."/>
            <person name="Hugenholtz P."/>
        </authorList>
    </citation>
    <scope>NUCLEOTIDE SEQUENCE [LARGE SCALE GENOMIC DNA]</scope>
    <source>
        <strain evidence="1">UBA10948</strain>
    </source>
</reference>
<dbReference type="EMBL" id="DNZF01000175">
    <property type="protein sequence ID" value="HBK53866.1"/>
    <property type="molecule type" value="Genomic_DNA"/>
</dbReference>
<dbReference type="Proteomes" id="UP000263273">
    <property type="component" value="Unassembled WGS sequence"/>
</dbReference>
<evidence type="ECO:0000313" key="1">
    <source>
        <dbReference type="EMBL" id="HBK53866.1"/>
    </source>
</evidence>
<feature type="non-terminal residue" evidence="1">
    <location>
        <position position="40"/>
    </location>
</feature>
<sequence>MKPFKLASWDKKGSYTHIKIDSGAEPLLIGEGYCTIIAGP</sequence>
<organism evidence="1 2">
    <name type="scientific">Syntrophomonas wolfei</name>
    <dbReference type="NCBI Taxonomy" id="863"/>
    <lineage>
        <taxon>Bacteria</taxon>
        <taxon>Bacillati</taxon>
        <taxon>Bacillota</taxon>
        <taxon>Clostridia</taxon>
        <taxon>Eubacteriales</taxon>
        <taxon>Syntrophomonadaceae</taxon>
        <taxon>Syntrophomonas</taxon>
    </lineage>
</organism>
<dbReference type="AlphaFoldDB" id="A0A354YYS4"/>
<gene>
    <name evidence="1" type="ORF">DDZ44_08020</name>
</gene>
<accession>A0A354YYS4</accession>
<proteinExistence type="predicted"/>
<protein>
    <submittedName>
        <fullName evidence="1">3-deoxy-7-phosphoheptulonate synthase</fullName>
    </submittedName>
</protein>
<name>A0A354YYS4_9FIRM</name>
<comment type="caution">
    <text evidence="1">The sequence shown here is derived from an EMBL/GenBank/DDBJ whole genome shotgun (WGS) entry which is preliminary data.</text>
</comment>